<feature type="compositionally biased region" description="Basic and acidic residues" evidence="1">
    <location>
        <begin position="185"/>
        <end position="197"/>
    </location>
</feature>
<sequence>MWIFYYFTSFIILYSKIILSTSILPTGISVVESLIIPCEDAKPKPENLDDFINFQSNSTGSKIKVPKTVHSVPSTDDRSKPSDLGQKSTIDDRKTTFSSDFKIGNPQNNYFNFDPANFSEEIYPECWDLIFSAISEINKKHSLSTKDNEPHITTKIKAKNESKQAKTTETVVSGRIKKARRRGWTNKEQKGTRKRLSGECEIHKKNYNSWNSYRG</sequence>
<feature type="region of interest" description="Disordered" evidence="1">
    <location>
        <begin position="159"/>
        <end position="197"/>
    </location>
</feature>
<comment type="caution">
    <text evidence="2">The sequence shown here is derived from an EMBL/GenBank/DDBJ whole genome shotgun (WGS) entry which is preliminary data.</text>
</comment>
<evidence type="ECO:0000256" key="1">
    <source>
        <dbReference type="SAM" id="MobiDB-lite"/>
    </source>
</evidence>
<dbReference type="VEuPathDB" id="MicrosporidiaDB:CWI37_1535p0010"/>
<name>A0A4Q9KXL7_9MICR</name>
<dbReference type="Proteomes" id="UP000292362">
    <property type="component" value="Unassembled WGS sequence"/>
</dbReference>
<evidence type="ECO:0000313" key="2">
    <source>
        <dbReference type="EMBL" id="TBT98929.1"/>
    </source>
</evidence>
<organism evidence="2 3">
    <name type="scientific">Hamiltosporidium tvaerminnensis</name>
    <dbReference type="NCBI Taxonomy" id="1176355"/>
    <lineage>
        <taxon>Eukaryota</taxon>
        <taxon>Fungi</taxon>
        <taxon>Fungi incertae sedis</taxon>
        <taxon>Microsporidia</taxon>
        <taxon>Dubosqiidae</taxon>
        <taxon>Hamiltosporidium</taxon>
    </lineage>
</organism>
<evidence type="ECO:0000313" key="3">
    <source>
        <dbReference type="Proteomes" id="UP000292362"/>
    </source>
</evidence>
<feature type="compositionally biased region" description="Basic residues" evidence="1">
    <location>
        <begin position="175"/>
        <end position="184"/>
    </location>
</feature>
<dbReference type="EMBL" id="PITJ01001535">
    <property type="protein sequence ID" value="TBT98929.1"/>
    <property type="molecule type" value="Genomic_DNA"/>
</dbReference>
<feature type="region of interest" description="Disordered" evidence="1">
    <location>
        <begin position="67"/>
        <end position="90"/>
    </location>
</feature>
<proteinExistence type="predicted"/>
<gene>
    <name evidence="2" type="ORF">CWI37_1535p0010</name>
</gene>
<reference evidence="2 3" key="1">
    <citation type="submission" date="2017-12" db="EMBL/GenBank/DDBJ databases">
        <authorList>
            <person name="Pombert J.-F."/>
            <person name="Haag K.L."/>
            <person name="Ebert D."/>
        </authorList>
    </citation>
    <scope>NUCLEOTIDE SEQUENCE [LARGE SCALE GENOMIC DNA]</scope>
    <source>
        <strain evidence="2">FI-OER-3-3</strain>
    </source>
</reference>
<protein>
    <submittedName>
        <fullName evidence="2">Uncharacterized protein</fullName>
    </submittedName>
</protein>
<accession>A0A4Q9KXL7</accession>
<dbReference type="AlphaFoldDB" id="A0A4Q9KXL7"/>